<proteinExistence type="predicted"/>
<evidence type="ECO:0000313" key="2">
    <source>
        <dbReference type="EMBL" id="AEV80368.1"/>
    </source>
</evidence>
<sequence length="299" mass="34004">MNCYQDWRLTLTASLFWIPLTALLAHGTTEPATNTTEIAQTTNANIHSTTANETASTNISIQTTTLPPWPVEMHTEYSLWTNDCYCGALTVPAGSTVILNGTEPSNETYLAWFLSHTTFSELLCVHWENSNGNDVYRDYLNYNCTREQITLINVSTANAGVYFERRGATREFRNYTFICYNLTVSTNVTNATEPPVIATTRCDVPPWKIRKHWPTKTASTVDDVLDLIDIIKSRAHVSHTYVNDYTMKIIIQYSWLATLVSCTLLILLFALYIPQRLCYLCFHVLPRKRGYKKLSTNDV</sequence>
<organismHost>
    <name type="scientific">Macaca</name>
    <name type="common">macaques</name>
    <dbReference type="NCBI Taxonomy" id="9539"/>
</organismHost>
<reference evidence="2 3" key="1">
    <citation type="submission" date="2011-12" db="EMBL/GenBank/DDBJ databases">
        <title>Comparative genomics of primate cytomegaloviruses.</title>
        <authorList>
            <person name="Davison A.J."/>
            <person name="Holton M."/>
            <person name="Dolan A."/>
            <person name="Dargan D.J."/>
            <person name="Gatherer D."/>
            <person name="Hayward G.S."/>
        </authorList>
    </citation>
    <scope>NUCLEOTIDE SEQUENCE [LARGE SCALE GENOMIC DNA]</scope>
    <source>
        <strain evidence="2">2715</strain>
    </source>
</reference>
<keyword evidence="1" id="KW-1133">Transmembrane helix</keyword>
<dbReference type="OrthoDB" id="34729at10239"/>
<dbReference type="EMBL" id="FJ483968">
    <property type="protein sequence ID" value="AEV80368.1"/>
    <property type="molecule type" value="Genomic_DNA"/>
</dbReference>
<feature type="transmembrane region" description="Helical" evidence="1">
    <location>
        <begin position="253"/>
        <end position="273"/>
    </location>
</feature>
<dbReference type="RefSeq" id="YP_004935979.1">
    <property type="nucleotide sequence ID" value="NC_012783.2"/>
</dbReference>
<evidence type="ECO:0000313" key="3">
    <source>
        <dbReference type="Proteomes" id="UP000116555"/>
    </source>
</evidence>
<organism evidence="2 3">
    <name type="scientific">Simian cytomegalovirus (strain Colburn)</name>
    <dbReference type="NCBI Taxonomy" id="50292"/>
    <lineage>
        <taxon>Viruses</taxon>
        <taxon>Duplodnaviria</taxon>
        <taxon>Heunggongvirae</taxon>
        <taxon>Peploviricota</taxon>
        <taxon>Herviviricetes</taxon>
        <taxon>Herpesvirales</taxon>
        <taxon>Orthoherpesviridae</taxon>
        <taxon>Betaherpesvirinae</taxon>
        <taxon>Cytomegalovirus</taxon>
        <taxon>Cytomegalovirus cercopithecinebeta5</taxon>
    </lineage>
</organism>
<dbReference type="KEGG" id="vg:25026422"/>
<accession>G8XT75</accession>
<protein>
    <submittedName>
        <fullName evidence="2">Membrane protein RL11H</fullName>
    </submittedName>
</protein>
<keyword evidence="1" id="KW-0472">Membrane</keyword>
<dbReference type="Proteomes" id="UP000116555">
    <property type="component" value="Segment"/>
</dbReference>
<name>G8XT75_SCMVC</name>
<dbReference type="GeneID" id="25026422"/>
<evidence type="ECO:0000256" key="1">
    <source>
        <dbReference type="SAM" id="Phobius"/>
    </source>
</evidence>
<gene>
    <name evidence="2" type="primary">RL11H</name>
</gene>
<keyword evidence="1" id="KW-0812">Transmembrane</keyword>
<keyword evidence="3" id="KW-1185">Reference proteome</keyword>